<comment type="cofactor">
    <cofactor evidence="1">
        <name>Zn(2+)</name>
        <dbReference type="ChEBI" id="CHEBI:29105"/>
    </cofactor>
</comment>
<dbReference type="Proteomes" id="UP000217561">
    <property type="component" value="Unassembled WGS sequence"/>
</dbReference>
<dbReference type="Gene3D" id="3.30.70.360">
    <property type="match status" value="2"/>
</dbReference>
<dbReference type="Gene3D" id="3.40.630.10">
    <property type="entry name" value="Zn peptidases"/>
    <property type="match status" value="1"/>
</dbReference>
<accession>A0ABX4HR03</accession>
<dbReference type="InterPro" id="IPR036264">
    <property type="entry name" value="Bact_exopeptidase_dim_dom"/>
</dbReference>
<comment type="similarity">
    <text evidence="2">Belongs to the peptidase M20A family.</text>
</comment>
<dbReference type="InterPro" id="IPR010964">
    <property type="entry name" value="M20A_pepV-rel"/>
</dbReference>
<keyword evidence="6" id="KW-0862">Zinc</keyword>
<dbReference type="PANTHER" id="PTHR43808:SF31">
    <property type="entry name" value="N-ACETYL-L-CITRULLINE DEACETYLASE"/>
    <property type="match status" value="1"/>
</dbReference>
<evidence type="ECO:0000256" key="5">
    <source>
        <dbReference type="ARBA" id="ARBA00022801"/>
    </source>
</evidence>
<dbReference type="InterPro" id="IPR050072">
    <property type="entry name" value="Peptidase_M20A"/>
</dbReference>
<gene>
    <name evidence="9" type="ORF">CKW00_10950</name>
</gene>
<dbReference type="PANTHER" id="PTHR43808">
    <property type="entry name" value="ACETYLORNITHINE DEACETYLASE"/>
    <property type="match status" value="1"/>
</dbReference>
<evidence type="ECO:0000256" key="7">
    <source>
        <dbReference type="ARBA" id="ARBA00022997"/>
    </source>
</evidence>
<evidence type="ECO:0000256" key="1">
    <source>
        <dbReference type="ARBA" id="ARBA00001947"/>
    </source>
</evidence>
<organism evidence="9 10">
    <name type="scientific">Salimicrobium humidisoli</name>
    <dbReference type="NCBI Taxonomy" id="2029857"/>
    <lineage>
        <taxon>Bacteria</taxon>
        <taxon>Bacillati</taxon>
        <taxon>Bacillota</taxon>
        <taxon>Bacilli</taxon>
        <taxon>Bacillales</taxon>
        <taxon>Bacillaceae</taxon>
        <taxon>Salimicrobium</taxon>
    </lineage>
</organism>
<keyword evidence="7" id="KW-0224">Dipeptidase</keyword>
<dbReference type="Pfam" id="PF01546">
    <property type="entry name" value="Peptidase_M20"/>
    <property type="match status" value="1"/>
</dbReference>
<dbReference type="NCBIfam" id="NF005591">
    <property type="entry name" value="PRK07318.1"/>
    <property type="match status" value="1"/>
</dbReference>
<comment type="caution">
    <text evidence="9">The sequence shown here is derived from an EMBL/GenBank/DDBJ whole genome shotgun (WGS) entry which is preliminary data.</text>
</comment>
<evidence type="ECO:0000256" key="8">
    <source>
        <dbReference type="ARBA" id="ARBA00023049"/>
    </source>
</evidence>
<evidence type="ECO:0000256" key="3">
    <source>
        <dbReference type="ARBA" id="ARBA00022670"/>
    </source>
</evidence>
<evidence type="ECO:0000256" key="4">
    <source>
        <dbReference type="ARBA" id="ARBA00022723"/>
    </source>
</evidence>
<keyword evidence="8" id="KW-0482">Metalloprotease</keyword>
<protein>
    <submittedName>
        <fullName evidence="9">Dipeptidase PepV</fullName>
    </submittedName>
</protein>
<evidence type="ECO:0000313" key="10">
    <source>
        <dbReference type="Proteomes" id="UP000217561"/>
    </source>
</evidence>
<proteinExistence type="inferred from homology"/>
<dbReference type="NCBIfam" id="TIGR01887">
    <property type="entry name" value="dipeptidaselike"/>
    <property type="match status" value="1"/>
</dbReference>
<name>A0ABX4HR03_9BACI</name>
<dbReference type="InterPro" id="IPR002933">
    <property type="entry name" value="Peptidase_M20"/>
</dbReference>
<keyword evidence="3" id="KW-0645">Protease</keyword>
<keyword evidence="4" id="KW-0479">Metal-binding</keyword>
<evidence type="ECO:0000313" key="9">
    <source>
        <dbReference type="EMBL" id="PBB05006.1"/>
    </source>
</evidence>
<dbReference type="SUPFAM" id="SSF55031">
    <property type="entry name" value="Bacterial exopeptidase dimerisation domain"/>
    <property type="match status" value="1"/>
</dbReference>
<dbReference type="SUPFAM" id="SSF53187">
    <property type="entry name" value="Zn-dependent exopeptidases"/>
    <property type="match status" value="1"/>
</dbReference>
<keyword evidence="5" id="KW-0378">Hydrolase</keyword>
<keyword evidence="10" id="KW-1185">Reference proteome</keyword>
<reference evidence="9 10" key="1">
    <citation type="submission" date="2017-08" db="EMBL/GenBank/DDBJ databases">
        <title>Salimicrobium alkalisoli sp. nov., isolated from saline alkaline soil.</title>
        <authorList>
            <person name="Zhang G."/>
            <person name="Xiong Q."/>
        </authorList>
    </citation>
    <scope>NUCLEOTIDE SEQUENCE [LARGE SCALE GENOMIC DNA]</scope>
    <source>
        <strain evidence="9 10">WN024</strain>
    </source>
</reference>
<evidence type="ECO:0000256" key="2">
    <source>
        <dbReference type="ARBA" id="ARBA00006247"/>
    </source>
</evidence>
<sequence>MKKMSKDYTTMNEFVKRLNRLIRIPSVYREDEPPFGKDVRKALHELLEIGEEDGFTVKNVDDYAGHVEFGEGEELFGILAHLDVVPAGSGWSVPPFELTEKDGKLFGRGVQDDKGPLMAAYIAMKELKEEGFVPRKRVRLIAGTDEEREWKGIDYYFTKEEMPEFGFTPDAVFPVIHAEKGLWDIHLVRDNSEDFTSEMTYIETISGGSRLNMVPEAAEVTIIHRGEKELTFPEAEKVYRNGEKLTAVFAGSSAHGSTPDRGVNAIKKALKSLAGVSFPAPQKEMIEWMNTYLSDSTGEGLAIDSKDEVSGALTLNVGTLHGNEEKWEIGLNIRYPVTESYAELITKMKDSLPGWLTFKETDHMASIYLPEDHAGIQTLMQAYRSVSGRKETPEAIGGATYARVLKTGVAFGAVFPESPDTAHQADEMVLQEDMRKAIDIYKQAIFTWTR</sequence>
<dbReference type="EMBL" id="NSGH01000019">
    <property type="protein sequence ID" value="PBB05006.1"/>
    <property type="molecule type" value="Genomic_DNA"/>
</dbReference>
<evidence type="ECO:0000256" key="6">
    <source>
        <dbReference type="ARBA" id="ARBA00022833"/>
    </source>
</evidence>